<reference evidence="2" key="1">
    <citation type="journal article" date="2019" name="Int. J. Syst. Evol. Microbiol.">
        <title>The Global Catalogue of Microorganisms (GCM) 10K type strain sequencing project: providing services to taxonomists for standard genome sequencing and annotation.</title>
        <authorList>
            <consortium name="The Broad Institute Genomics Platform"/>
            <consortium name="The Broad Institute Genome Sequencing Center for Infectious Disease"/>
            <person name="Wu L."/>
            <person name="Ma J."/>
        </authorList>
    </citation>
    <scope>NUCLEOTIDE SEQUENCE [LARGE SCALE GENOMIC DNA]</scope>
    <source>
        <strain evidence="2">JCM 18514</strain>
    </source>
</reference>
<dbReference type="Pfam" id="PF06042">
    <property type="entry name" value="NTP_transf_6"/>
    <property type="match status" value="1"/>
</dbReference>
<evidence type="ECO:0008006" key="3">
    <source>
        <dbReference type="Google" id="ProtNLM"/>
    </source>
</evidence>
<protein>
    <recommendedName>
        <fullName evidence="3">Nucleotidyltransferase family protein</fullName>
    </recommendedName>
</protein>
<keyword evidence="2" id="KW-1185">Reference proteome</keyword>
<comment type="caution">
    <text evidence="1">The sequence shown here is derived from an EMBL/GenBank/DDBJ whole genome shotgun (WGS) entry which is preliminary data.</text>
</comment>
<dbReference type="EMBL" id="BAABKK010000011">
    <property type="protein sequence ID" value="GAA5193928.1"/>
    <property type="molecule type" value="Genomic_DNA"/>
</dbReference>
<dbReference type="PANTHER" id="PTHR39166">
    <property type="entry name" value="BLL1166 PROTEIN"/>
    <property type="match status" value="1"/>
</dbReference>
<sequence length="243" mass="27457">MTRTQPRFVSSLPDLTDHRRPVTLDAEGASATVGETLKLNNVERRMGHDGPVTTHDEQLFLACIHTNPIDVQILKLAPLLGVSDWWLTAGALFQTVWNVLEGKDPQAGIRDYDLFYFDEDTSYAAENAVILRARELFKDLGVDVEVRNEARVHLWYEEHFGVPATPFTSTTDAVDHFAAKTCCFAITSDEAGTLRTYAPHGYDDLFARKIVPNPMLAPQDVYEAKTRRWRTEWPTLTVLPWPA</sequence>
<evidence type="ECO:0000313" key="1">
    <source>
        <dbReference type="EMBL" id="GAA5193928.1"/>
    </source>
</evidence>
<dbReference type="PANTHER" id="PTHR39166:SF1">
    <property type="entry name" value="BLL1166 PROTEIN"/>
    <property type="match status" value="1"/>
</dbReference>
<dbReference type="InterPro" id="IPR009267">
    <property type="entry name" value="NTP_transf_6"/>
</dbReference>
<proteinExistence type="predicted"/>
<name>A0ABP9SDJ5_9MICC</name>
<gene>
    <name evidence="1" type="ORF">GCM10023346_20140</name>
</gene>
<dbReference type="Proteomes" id="UP001500200">
    <property type="component" value="Unassembled WGS sequence"/>
</dbReference>
<dbReference type="RefSeq" id="WP_345449195.1">
    <property type="nucleotide sequence ID" value="NZ_BAABKK010000011.1"/>
</dbReference>
<organism evidence="1 2">
    <name type="scientific">Arthrobacter gyeryongensis</name>
    <dbReference type="NCBI Taxonomy" id="1650592"/>
    <lineage>
        <taxon>Bacteria</taxon>
        <taxon>Bacillati</taxon>
        <taxon>Actinomycetota</taxon>
        <taxon>Actinomycetes</taxon>
        <taxon>Micrococcales</taxon>
        <taxon>Micrococcaceae</taxon>
        <taxon>Arthrobacter</taxon>
    </lineage>
</organism>
<accession>A0ABP9SDJ5</accession>
<evidence type="ECO:0000313" key="2">
    <source>
        <dbReference type="Proteomes" id="UP001500200"/>
    </source>
</evidence>